<evidence type="ECO:0000256" key="7">
    <source>
        <dbReference type="ARBA" id="ARBA00023051"/>
    </source>
</evidence>
<feature type="transmembrane region" description="Helical" evidence="9">
    <location>
        <begin position="180"/>
        <end position="199"/>
    </location>
</feature>
<dbReference type="InterPro" id="IPR042099">
    <property type="entry name" value="ANL_N_sf"/>
</dbReference>
<comment type="pathway">
    <text evidence="2">Phytoalexin biosynthesis; 3,4',5-trihydroxystilbene biosynthesis; 3,4',5-trihydroxystilbene from trans-4-coumarate: step 1/2.</text>
</comment>
<evidence type="ECO:0000256" key="9">
    <source>
        <dbReference type="SAM" id="Phobius"/>
    </source>
</evidence>
<feature type="transmembrane region" description="Helical" evidence="9">
    <location>
        <begin position="293"/>
        <end position="312"/>
    </location>
</feature>
<dbReference type="EMBL" id="CACTIH010005794">
    <property type="protein sequence ID" value="CAA3001958.1"/>
    <property type="molecule type" value="Genomic_DNA"/>
</dbReference>
<dbReference type="PANTHER" id="PTHR43859:SF11">
    <property type="entry name" value="4-COUMARATE--COA LIGASE"/>
    <property type="match status" value="1"/>
</dbReference>
<keyword evidence="6 9" id="KW-1133">Transmembrane helix</keyword>
<reference evidence="13 14" key="1">
    <citation type="submission" date="2019-12" db="EMBL/GenBank/DDBJ databases">
        <authorList>
            <person name="Alioto T."/>
            <person name="Alioto T."/>
            <person name="Gomez Garrido J."/>
        </authorList>
    </citation>
    <scope>NUCLEOTIDE SEQUENCE [LARGE SCALE GENOMIC DNA]</scope>
</reference>
<evidence type="ECO:0000259" key="11">
    <source>
        <dbReference type="Pfam" id="PF00999"/>
    </source>
</evidence>
<dbReference type="GO" id="GO:0015297">
    <property type="term" value="F:antiporter activity"/>
    <property type="evidence" value="ECO:0007669"/>
    <property type="project" value="InterPro"/>
</dbReference>
<organism evidence="13 14">
    <name type="scientific">Olea europaea subsp. europaea</name>
    <dbReference type="NCBI Taxonomy" id="158383"/>
    <lineage>
        <taxon>Eukaryota</taxon>
        <taxon>Viridiplantae</taxon>
        <taxon>Streptophyta</taxon>
        <taxon>Embryophyta</taxon>
        <taxon>Tracheophyta</taxon>
        <taxon>Spermatophyta</taxon>
        <taxon>Magnoliopsida</taxon>
        <taxon>eudicotyledons</taxon>
        <taxon>Gunneridae</taxon>
        <taxon>Pentapetalae</taxon>
        <taxon>asterids</taxon>
        <taxon>lamiids</taxon>
        <taxon>Lamiales</taxon>
        <taxon>Oleaceae</taxon>
        <taxon>Oleeae</taxon>
        <taxon>Olea</taxon>
    </lineage>
</organism>
<dbReference type="GO" id="GO:1902600">
    <property type="term" value="P:proton transmembrane transport"/>
    <property type="evidence" value="ECO:0007669"/>
    <property type="project" value="InterPro"/>
</dbReference>
<evidence type="ECO:0000256" key="2">
    <source>
        <dbReference type="ARBA" id="ARBA00004930"/>
    </source>
</evidence>
<feature type="transmembrane region" description="Helical" evidence="9">
    <location>
        <begin position="86"/>
        <end position="105"/>
    </location>
</feature>
<dbReference type="PROSITE" id="PS00455">
    <property type="entry name" value="AMP_BINDING"/>
    <property type="match status" value="1"/>
</dbReference>
<keyword evidence="14" id="KW-1185">Reference proteome</keyword>
<evidence type="ECO:0000313" key="14">
    <source>
        <dbReference type="Proteomes" id="UP000594638"/>
    </source>
</evidence>
<feature type="transmembrane region" description="Helical" evidence="9">
    <location>
        <begin position="208"/>
        <end position="231"/>
    </location>
</feature>
<sequence length="1059" mass="117229">MDDSIRLPCPSGELFNPVLTMGTQISCLLVISHFFQLLLKPLGQPGPVAQILAGFVLGPSGLSHIDKVKKFFFQNFAIDYYETMALYARIIIMFLIGLEMDFPYIKRNLRVASIIAGGSSFVCTIFAIAVTSFIYEETGAHGSAVMMALTVAVILANTASPIVVRLAAELKFASSDIGRLAISSSLIGDVYAVFLLIVISRNKHKYDFFLWIMLGIVYFLIVVAVIVLNIYVTNWLNRRNRNQKYLKNTEILGLLAIVIVAATALETMGFSSIIACLIIGSMFPRGGKAARTLLIKLSYSVNNFILPIYFGYSGFRADVTFINSFSNFAIVVIVILLSIGGKITGTLAACVHLKIPLNEGVLLAFLMNLKGHVDLLTLTIGLENKFQSNNHTSILVNSLLLLPFLTIVCEVILDGFHLVCHPRILPFLPGLDPGPRSRHLGPRSNPCPPPFPQFCNRTLNPIMSLDQEMGFIKMQRDFTIFGMTISLVSITVEHGTDKAHIWSLQNLKGMEGLVICEANYIPLSPISFLERARFVYQDQLSIVYGTKKYSWKETHERCVKLASALSQIGVTPGNIVVAVAPNIPALYELHFGAPMAGAIHCALNTGLNATTLALKLDQLQPKVVFVDYQYIEVVQQAISMLSEIKSKPLLLVLIQESNMEPTLSVNIKEPDVEICSEYETLIEMGKADFKILHPKDERDPISINYTSGSTGNPKGVVYSHRAVYLNSLAIIFRSEMRQMPVFLWTVDMFRCNGWCFPWVMAALGGTNICLRNISGKDIFDAVFHHNVTHFYGAPGILNKIAETPATDQRPLSRKVNVTVAGTLPPLEILQGLEALGFVITHGYGMSEALGPVMLKILNQNNSTDLDDEENIKARQGIHSLLMECVDVKDPITMKSVPLDGKTIGEVMFRSNTMMLGYMKNSQATQEAFKGGWYRTRDVGVRYPNGCIEMKDRWDDMIICGGENVSTLEIEAILVKHPKILEAAVVGKPHHILGETPCAFVKLKLETYVSFEEIIKFCQSNLPHYMVPHNVIFGDLPVNSTGKIQKFVLKGRAKDVGSLL</sequence>
<feature type="domain" description="AMP-binding enzyme C-terminal" evidence="12">
    <location>
        <begin position="968"/>
        <end position="1042"/>
    </location>
</feature>
<gene>
    <name evidence="13" type="ORF">OLEA9_A110893</name>
</gene>
<dbReference type="InterPro" id="IPR045851">
    <property type="entry name" value="AMP-bd_C_sf"/>
</dbReference>
<keyword evidence="8 9" id="KW-0472">Membrane</keyword>
<proteinExistence type="inferred from homology"/>
<evidence type="ECO:0000256" key="4">
    <source>
        <dbReference type="ARBA" id="ARBA00022598"/>
    </source>
</evidence>
<dbReference type="InterPro" id="IPR038770">
    <property type="entry name" value="Na+/solute_symporter_sf"/>
</dbReference>
<evidence type="ECO:0000256" key="1">
    <source>
        <dbReference type="ARBA" id="ARBA00004141"/>
    </source>
</evidence>
<feature type="domain" description="Cation/H+ exchanger transmembrane" evidence="11">
    <location>
        <begin position="30"/>
        <end position="411"/>
    </location>
</feature>
<dbReference type="CDD" id="cd12118">
    <property type="entry name" value="ttLC_FACS_AEE21_like"/>
    <property type="match status" value="1"/>
</dbReference>
<dbReference type="Pfam" id="PF00501">
    <property type="entry name" value="AMP-binding"/>
    <property type="match status" value="1"/>
</dbReference>
<dbReference type="SUPFAM" id="SSF56801">
    <property type="entry name" value="Acetyl-CoA synthetase-like"/>
    <property type="match status" value="1"/>
</dbReference>
<name>A0A8S0TA50_OLEEU</name>
<dbReference type="Pfam" id="PF13193">
    <property type="entry name" value="AMP-binding_C"/>
    <property type="match status" value="1"/>
</dbReference>
<keyword evidence="4" id="KW-0436">Ligase</keyword>
<keyword evidence="5 9" id="KW-0812">Transmembrane</keyword>
<accession>A0A8S0TA50</accession>
<evidence type="ECO:0000259" key="10">
    <source>
        <dbReference type="Pfam" id="PF00501"/>
    </source>
</evidence>
<dbReference type="InterPro" id="IPR020845">
    <property type="entry name" value="AMP-binding_CS"/>
</dbReference>
<dbReference type="GO" id="GO:0016020">
    <property type="term" value="C:membrane"/>
    <property type="evidence" value="ECO:0007669"/>
    <property type="project" value="UniProtKB-SubCell"/>
</dbReference>
<dbReference type="GO" id="GO:0016874">
    <property type="term" value="F:ligase activity"/>
    <property type="evidence" value="ECO:0007669"/>
    <property type="project" value="UniProtKB-KW"/>
</dbReference>
<protein>
    <submittedName>
        <fullName evidence="13">Probable acyl-activating enzyme 1, peroxisomal</fullName>
    </submittedName>
</protein>
<dbReference type="Pfam" id="PF00999">
    <property type="entry name" value="Na_H_Exchanger"/>
    <property type="match status" value="1"/>
</dbReference>
<dbReference type="OrthoDB" id="10253115at2759"/>
<dbReference type="Gene3D" id="3.30.300.30">
    <property type="match status" value="1"/>
</dbReference>
<dbReference type="InterPro" id="IPR006153">
    <property type="entry name" value="Cation/H_exchanger_TM"/>
</dbReference>
<feature type="transmembrane region" description="Helical" evidence="9">
    <location>
        <begin position="111"/>
        <end position="135"/>
    </location>
</feature>
<dbReference type="Gene3D" id="3.40.50.12780">
    <property type="entry name" value="N-terminal domain of ligase-like"/>
    <property type="match status" value="1"/>
</dbReference>
<evidence type="ECO:0000313" key="13">
    <source>
        <dbReference type="EMBL" id="CAA3001958.1"/>
    </source>
</evidence>
<comment type="similarity">
    <text evidence="3">Belongs to the ATP-dependent AMP-binding enzyme family.</text>
</comment>
<dbReference type="Proteomes" id="UP000594638">
    <property type="component" value="Unassembled WGS sequence"/>
</dbReference>
<comment type="subcellular location">
    <subcellularLocation>
        <location evidence="1">Membrane</location>
        <topology evidence="1">Multi-pass membrane protein</topology>
    </subcellularLocation>
</comment>
<evidence type="ECO:0000256" key="5">
    <source>
        <dbReference type="ARBA" id="ARBA00022692"/>
    </source>
</evidence>
<dbReference type="InterPro" id="IPR025110">
    <property type="entry name" value="AMP-bd_C"/>
</dbReference>
<feature type="domain" description="AMP-dependent synthetase/ligase" evidence="10">
    <location>
        <begin position="535"/>
        <end position="917"/>
    </location>
</feature>
<feature type="transmembrane region" description="Helical" evidence="9">
    <location>
        <begin position="361"/>
        <end position="382"/>
    </location>
</feature>
<feature type="transmembrane region" description="Helical" evidence="9">
    <location>
        <begin position="14"/>
        <end position="35"/>
    </location>
</feature>
<dbReference type="PANTHER" id="PTHR43859">
    <property type="entry name" value="ACYL-ACTIVATING ENZYME"/>
    <property type="match status" value="1"/>
</dbReference>
<dbReference type="Gene3D" id="1.20.1530.20">
    <property type="match status" value="1"/>
</dbReference>
<feature type="transmembrane region" description="Helical" evidence="9">
    <location>
        <begin position="251"/>
        <end position="281"/>
    </location>
</feature>
<dbReference type="AlphaFoldDB" id="A0A8S0TA50"/>
<dbReference type="FunFam" id="3.30.300.30:FF:000008">
    <property type="entry name" value="2,3-dihydroxybenzoate-AMP ligase"/>
    <property type="match status" value="1"/>
</dbReference>
<feature type="transmembrane region" description="Helical" evidence="9">
    <location>
        <begin position="394"/>
        <end position="413"/>
    </location>
</feature>
<evidence type="ECO:0000259" key="12">
    <source>
        <dbReference type="Pfam" id="PF13193"/>
    </source>
</evidence>
<dbReference type="Gramene" id="OE9A110893T1">
    <property type="protein sequence ID" value="OE9A110893C1"/>
    <property type="gene ID" value="OE9A110893"/>
</dbReference>
<feature type="transmembrane region" description="Helical" evidence="9">
    <location>
        <begin position="324"/>
        <end position="349"/>
    </location>
</feature>
<comment type="caution">
    <text evidence="13">The sequence shown here is derived from an EMBL/GenBank/DDBJ whole genome shotgun (WGS) entry which is preliminary data.</text>
</comment>
<feature type="transmembrane region" description="Helical" evidence="9">
    <location>
        <begin position="147"/>
        <end position="168"/>
    </location>
</feature>
<dbReference type="InterPro" id="IPR000873">
    <property type="entry name" value="AMP-dep_synth/lig_dom"/>
</dbReference>
<evidence type="ECO:0000256" key="8">
    <source>
        <dbReference type="ARBA" id="ARBA00023136"/>
    </source>
</evidence>
<keyword evidence="7" id="KW-0587">Phenylpropanoid metabolism</keyword>
<evidence type="ECO:0000256" key="3">
    <source>
        <dbReference type="ARBA" id="ARBA00006432"/>
    </source>
</evidence>
<evidence type="ECO:0000256" key="6">
    <source>
        <dbReference type="ARBA" id="ARBA00022989"/>
    </source>
</evidence>
<dbReference type="GO" id="GO:0009698">
    <property type="term" value="P:phenylpropanoid metabolic process"/>
    <property type="evidence" value="ECO:0007669"/>
    <property type="project" value="UniProtKB-KW"/>
</dbReference>